<feature type="transmembrane region" description="Helical" evidence="7">
    <location>
        <begin position="6"/>
        <end position="25"/>
    </location>
</feature>
<comment type="caution">
    <text evidence="9">The sequence shown here is derived from an EMBL/GenBank/DDBJ whole genome shotgun (WGS) entry which is preliminary data.</text>
</comment>
<evidence type="ECO:0000256" key="7">
    <source>
        <dbReference type="SAM" id="Phobius"/>
    </source>
</evidence>
<dbReference type="SUPFAM" id="SSF54001">
    <property type="entry name" value="Cysteine proteinases"/>
    <property type="match status" value="1"/>
</dbReference>
<comment type="similarity">
    <text evidence="2">Belongs to the YIP1 family.</text>
</comment>
<protein>
    <recommendedName>
        <fullName evidence="8">USP domain-containing protein</fullName>
    </recommendedName>
</protein>
<proteinExistence type="inferred from homology"/>
<evidence type="ECO:0000256" key="3">
    <source>
        <dbReference type="ARBA" id="ARBA00022692"/>
    </source>
</evidence>
<feature type="domain" description="USP" evidence="8">
    <location>
        <begin position="38"/>
        <end position="407"/>
    </location>
</feature>
<organism evidence="9 10">
    <name type="scientific">Paratrimastix pyriformis</name>
    <dbReference type="NCBI Taxonomy" id="342808"/>
    <lineage>
        <taxon>Eukaryota</taxon>
        <taxon>Metamonada</taxon>
        <taxon>Preaxostyla</taxon>
        <taxon>Paratrimastigidae</taxon>
        <taxon>Paratrimastix</taxon>
    </lineage>
</organism>
<feature type="transmembrane region" description="Helical" evidence="7">
    <location>
        <begin position="554"/>
        <end position="583"/>
    </location>
</feature>
<evidence type="ECO:0000256" key="5">
    <source>
        <dbReference type="ARBA" id="ARBA00023136"/>
    </source>
</evidence>
<feature type="transmembrane region" description="Helical" evidence="7">
    <location>
        <begin position="598"/>
        <end position="618"/>
    </location>
</feature>
<accession>A0ABQ8UNX7</accession>
<feature type="transmembrane region" description="Helical" evidence="7">
    <location>
        <begin position="517"/>
        <end position="542"/>
    </location>
</feature>
<dbReference type="PANTHER" id="PTHR21236:SF2">
    <property type="entry name" value="PROTEIN YIPF"/>
    <property type="match status" value="1"/>
</dbReference>
<dbReference type="PANTHER" id="PTHR21236">
    <property type="entry name" value="GOLGI MEMBRANE PROTEIN YIP1"/>
    <property type="match status" value="1"/>
</dbReference>
<dbReference type="Gene3D" id="3.90.70.10">
    <property type="entry name" value="Cysteine proteinases"/>
    <property type="match status" value="1"/>
</dbReference>
<comment type="subcellular location">
    <subcellularLocation>
        <location evidence="1">Membrane</location>
        <topology evidence="1">Multi-pass membrane protein</topology>
    </subcellularLocation>
</comment>
<dbReference type="InterPro" id="IPR038765">
    <property type="entry name" value="Papain-like_cys_pep_sf"/>
</dbReference>
<keyword evidence="3 7" id="KW-0812">Transmembrane</keyword>
<dbReference type="PROSITE" id="PS50235">
    <property type="entry name" value="USP_3"/>
    <property type="match status" value="1"/>
</dbReference>
<gene>
    <name evidence="9" type="ORF">PAPYR_2725</name>
</gene>
<feature type="region of interest" description="Disordered" evidence="6">
    <location>
        <begin position="335"/>
        <end position="379"/>
    </location>
</feature>
<reference evidence="9" key="1">
    <citation type="journal article" date="2022" name="bioRxiv">
        <title>Genomics of Preaxostyla Flagellates Illuminates Evolutionary Transitions and the Path Towards Mitochondrial Loss.</title>
        <authorList>
            <person name="Novak L.V.F."/>
            <person name="Treitli S.C."/>
            <person name="Pyrih J."/>
            <person name="Halakuc P."/>
            <person name="Pipaliya S.V."/>
            <person name="Vacek V."/>
            <person name="Brzon O."/>
            <person name="Soukal P."/>
            <person name="Eme L."/>
            <person name="Dacks J.B."/>
            <person name="Karnkowska A."/>
            <person name="Elias M."/>
            <person name="Hampl V."/>
        </authorList>
    </citation>
    <scope>NUCLEOTIDE SEQUENCE</scope>
    <source>
        <strain evidence="9">RCP-MX</strain>
    </source>
</reference>
<keyword evidence="5 7" id="KW-0472">Membrane</keyword>
<dbReference type="Pfam" id="PF00443">
    <property type="entry name" value="UCH"/>
    <property type="match status" value="1"/>
</dbReference>
<evidence type="ECO:0000313" key="10">
    <source>
        <dbReference type="Proteomes" id="UP001141327"/>
    </source>
</evidence>
<keyword evidence="10" id="KW-1185">Reference proteome</keyword>
<evidence type="ECO:0000256" key="4">
    <source>
        <dbReference type="ARBA" id="ARBA00022989"/>
    </source>
</evidence>
<feature type="transmembrane region" description="Helical" evidence="7">
    <location>
        <begin position="493"/>
        <end position="511"/>
    </location>
</feature>
<name>A0ABQ8UNX7_9EUKA</name>
<evidence type="ECO:0000256" key="2">
    <source>
        <dbReference type="ARBA" id="ARBA00010596"/>
    </source>
</evidence>
<evidence type="ECO:0000259" key="8">
    <source>
        <dbReference type="PROSITE" id="PS50235"/>
    </source>
</evidence>
<evidence type="ECO:0000256" key="6">
    <source>
        <dbReference type="SAM" id="MobiDB-lite"/>
    </source>
</evidence>
<dbReference type="InterPro" id="IPR045231">
    <property type="entry name" value="Yip1/4-like"/>
</dbReference>
<dbReference type="EMBL" id="JAPMOS010000010">
    <property type="protein sequence ID" value="KAJ4460888.1"/>
    <property type="molecule type" value="Genomic_DNA"/>
</dbReference>
<sequence>MGPTEWVVPALAGSIPLILLAIIFGGPRLVSLFSNEGNGILSYTNGCFFNSLLQCLASQDHVRQYLADLSASSPLSPLLVELLTLLTQLAESDDPTRSKRTKGSRGGPVDARRLFRLMEPRIALLSRWSQDHEDPHELFYALWTLLESDVKSSLAAHRKQIRQHDAWRTLIGERASSPVLPLVPLALPRGVMSRGPFMEVGWSPAPERALRPPTEGLITAQVMCAQCRYLGEPHFEAFQDLILDLQGDLDQVRLSSPPLFAPPTADQDTPPPPCRRVVGAAWQLHHLSVPPKLLTITIQRLRYDPQRGEHKCPTHVWFDQFLELGPFLAVSSSGSFNASSGEDEEATPEDERLLGPRPRKFGGGEGTEARGSDAGDQWLMLSDTDSTPVAWSDVRQAQCYMLFYERIAVMRRDLRPVIFDSNPYSPPTRYGGRTSLPFGAPDSEEPLEEDEKPLMEELGIDFHDIFQRTLCVLNPFRPVPEQLLAQGEMAGPMLFLLVYGMILLCRGKLHFSYVYGFGFGGGLAIAILVTLMSAGGISMYNVYSTLGYCLLPMLPLAFFSLFISLTGILGMCLSVLCLLWAVYSATRMFTISLNNSELQWLIAYPVALFYVVFALLTVF</sequence>
<dbReference type="InterPro" id="IPR028889">
    <property type="entry name" value="USP"/>
</dbReference>
<evidence type="ECO:0000256" key="1">
    <source>
        <dbReference type="ARBA" id="ARBA00004141"/>
    </source>
</evidence>
<dbReference type="InterPro" id="IPR001394">
    <property type="entry name" value="Peptidase_C19_UCH"/>
</dbReference>
<keyword evidence="4 7" id="KW-1133">Transmembrane helix</keyword>
<dbReference type="Proteomes" id="UP001141327">
    <property type="component" value="Unassembled WGS sequence"/>
</dbReference>
<evidence type="ECO:0000313" key="9">
    <source>
        <dbReference type="EMBL" id="KAJ4460888.1"/>
    </source>
</evidence>